<dbReference type="InterPro" id="IPR039445">
    <property type="entry name" value="DauR-like_HTH"/>
</dbReference>
<sequence length="229" mass="24357">MTDADAVLAALRPVLDGLAATFGSNCEVVLHDYRRPEGSVVAVAGEVTGRAPGGAMSELGLSLLKQGRDARDQINYVTRTPAGRVVKASTMLLRDGDGEVFGALCVNVDVTDLRHAAVLLGELAAVNALPDATTTFTNDVGQLIRAVVAEEELRLGRPVSRMTRAERLELFRALDERGLFTLQKAVPEVASALGISRASAYNHLAEIRSSAAGRRRSTADAGRPGIRRR</sequence>
<evidence type="ECO:0000313" key="4">
    <source>
        <dbReference type="Proteomes" id="UP000754495"/>
    </source>
</evidence>
<gene>
    <name evidence="3" type="ORF">FHX46_000164</name>
</gene>
<dbReference type="PANTHER" id="PTHR35568">
    <property type="entry name" value="TRANSCRIPTIONAL REGULATOR DAUR"/>
    <property type="match status" value="1"/>
</dbReference>
<proteinExistence type="predicted"/>
<dbReference type="Proteomes" id="UP000754495">
    <property type="component" value="Unassembled WGS sequence"/>
</dbReference>
<dbReference type="RefSeq" id="WP_167109747.1">
    <property type="nucleotide sequence ID" value="NZ_JAANOU010000001.1"/>
</dbReference>
<accession>A0ABX0SM63</accession>
<evidence type="ECO:0000259" key="2">
    <source>
        <dbReference type="Pfam" id="PF13309"/>
    </source>
</evidence>
<comment type="caution">
    <text evidence="3">The sequence shown here is derived from an EMBL/GenBank/DDBJ whole genome shotgun (WGS) entry which is preliminary data.</text>
</comment>
<name>A0ABX0SM63_9PSEU</name>
<dbReference type="PANTHER" id="PTHR35568:SF1">
    <property type="entry name" value="TRANSCRIPTIONAL REGULATOR DAUR"/>
    <property type="match status" value="1"/>
</dbReference>
<dbReference type="Pfam" id="PF08348">
    <property type="entry name" value="PAS_6"/>
    <property type="match status" value="1"/>
</dbReference>
<organism evidence="3 4">
    <name type="scientific">Amycolatopsis viridis</name>
    <dbReference type="NCBI Taxonomy" id="185678"/>
    <lineage>
        <taxon>Bacteria</taxon>
        <taxon>Bacillati</taxon>
        <taxon>Actinomycetota</taxon>
        <taxon>Actinomycetes</taxon>
        <taxon>Pseudonocardiales</taxon>
        <taxon>Pseudonocardiaceae</taxon>
        <taxon>Amycolatopsis</taxon>
    </lineage>
</organism>
<protein>
    <submittedName>
        <fullName evidence="3">Transcriptional regulator YheO</fullName>
    </submittedName>
</protein>
<feature type="domain" description="YheO-like" evidence="1">
    <location>
        <begin position="8"/>
        <end position="116"/>
    </location>
</feature>
<dbReference type="InterPro" id="IPR039446">
    <property type="entry name" value="DauR-like"/>
</dbReference>
<dbReference type="InterPro" id="IPR013559">
    <property type="entry name" value="YheO"/>
</dbReference>
<dbReference type="EMBL" id="JAANOU010000001">
    <property type="protein sequence ID" value="NIH77634.1"/>
    <property type="molecule type" value="Genomic_DNA"/>
</dbReference>
<reference evidence="3 4" key="1">
    <citation type="submission" date="2020-03" db="EMBL/GenBank/DDBJ databases">
        <title>Sequencing the genomes of 1000 actinobacteria strains.</title>
        <authorList>
            <person name="Klenk H.-P."/>
        </authorList>
    </citation>
    <scope>NUCLEOTIDE SEQUENCE [LARGE SCALE GENOMIC DNA]</scope>
    <source>
        <strain evidence="3 4">DSM 45668</strain>
    </source>
</reference>
<evidence type="ECO:0000259" key="1">
    <source>
        <dbReference type="Pfam" id="PF08348"/>
    </source>
</evidence>
<dbReference type="Pfam" id="PF13309">
    <property type="entry name" value="HTH_22"/>
    <property type="match status" value="1"/>
</dbReference>
<evidence type="ECO:0000313" key="3">
    <source>
        <dbReference type="EMBL" id="NIH77634.1"/>
    </source>
</evidence>
<feature type="domain" description="Transcriptional regulator DauR-like HTH" evidence="2">
    <location>
        <begin position="144"/>
        <end position="204"/>
    </location>
</feature>
<keyword evidence="4" id="KW-1185">Reference proteome</keyword>